<gene>
    <name evidence="2" type="ORF">S01H1_52030</name>
</gene>
<accession>X0W9C8</accession>
<dbReference type="PROSITE" id="PS51112">
    <property type="entry name" value="AMMECR1"/>
    <property type="match status" value="1"/>
</dbReference>
<dbReference type="NCBIfam" id="TIGR04335">
    <property type="entry name" value="AmmeMemoSam_A"/>
    <property type="match status" value="1"/>
</dbReference>
<feature type="non-terminal residue" evidence="2">
    <location>
        <position position="1"/>
    </location>
</feature>
<dbReference type="Gene3D" id="3.30.700.20">
    <property type="entry name" value="Hypothetical protein ph0010, domain 1"/>
    <property type="match status" value="1"/>
</dbReference>
<dbReference type="NCBIfam" id="TIGR00296">
    <property type="entry name" value="TIGR00296 family protein"/>
    <property type="match status" value="1"/>
</dbReference>
<evidence type="ECO:0000313" key="2">
    <source>
        <dbReference type="EMBL" id="GAG27240.1"/>
    </source>
</evidence>
<evidence type="ECO:0000259" key="1">
    <source>
        <dbReference type="PROSITE" id="PS51112"/>
    </source>
</evidence>
<protein>
    <recommendedName>
        <fullName evidence="1">AMMECR1 domain-containing protein</fullName>
    </recommendedName>
</protein>
<organism evidence="2">
    <name type="scientific">marine sediment metagenome</name>
    <dbReference type="NCBI Taxonomy" id="412755"/>
    <lineage>
        <taxon>unclassified sequences</taxon>
        <taxon>metagenomes</taxon>
        <taxon>ecological metagenomes</taxon>
    </lineage>
</organism>
<dbReference type="InterPro" id="IPR027485">
    <property type="entry name" value="AMMECR1_N"/>
</dbReference>
<dbReference type="InterPro" id="IPR002733">
    <property type="entry name" value="AMMECR1_domain"/>
</dbReference>
<name>X0W9C8_9ZZZZ</name>
<dbReference type="InterPro" id="IPR023473">
    <property type="entry name" value="AMMECR1"/>
</dbReference>
<feature type="domain" description="AMMECR1" evidence="1">
    <location>
        <begin position="8"/>
        <end position="176"/>
    </location>
</feature>
<dbReference type="PANTHER" id="PTHR13016:SF0">
    <property type="entry name" value="AMME SYNDROME CANDIDATE GENE 1 PROTEIN"/>
    <property type="match status" value="1"/>
</dbReference>
<dbReference type="PANTHER" id="PTHR13016">
    <property type="entry name" value="AMMECR1 HOMOLOG"/>
    <property type="match status" value="1"/>
</dbReference>
<dbReference type="InterPro" id="IPR027623">
    <property type="entry name" value="AmmeMemoSam_A"/>
</dbReference>
<comment type="caution">
    <text evidence="2">The sequence shown here is derived from an EMBL/GenBank/DDBJ whole genome shotgun (WGS) entry which is preliminary data.</text>
</comment>
<dbReference type="Pfam" id="PF01871">
    <property type="entry name" value="AMMECR1"/>
    <property type="match status" value="1"/>
</dbReference>
<reference evidence="2" key="1">
    <citation type="journal article" date="2014" name="Front. Microbiol.">
        <title>High frequency of phylogenetically diverse reductive dehalogenase-homologous genes in deep subseafloor sedimentary metagenomes.</title>
        <authorList>
            <person name="Kawai M."/>
            <person name="Futagami T."/>
            <person name="Toyoda A."/>
            <person name="Takaki Y."/>
            <person name="Nishi S."/>
            <person name="Hori S."/>
            <person name="Arai W."/>
            <person name="Tsubouchi T."/>
            <person name="Morono Y."/>
            <person name="Uchiyama I."/>
            <person name="Ito T."/>
            <person name="Fujiyama A."/>
            <person name="Inagaki F."/>
            <person name="Takami H."/>
        </authorList>
    </citation>
    <scope>NUCLEOTIDE SEQUENCE</scope>
    <source>
        <strain evidence="2">Expedition CK06-06</strain>
    </source>
</reference>
<dbReference type="SUPFAM" id="SSF143447">
    <property type="entry name" value="AMMECR1-like"/>
    <property type="match status" value="1"/>
</dbReference>
<proteinExistence type="predicted"/>
<dbReference type="InterPro" id="IPR036071">
    <property type="entry name" value="AMMECR1_dom_sf"/>
</dbReference>
<sequence length="176" mass="19641">GYAGVIIKEMSSLVKLAKKTVETYVTEGKTPQPEELTPEMRGRTGVFVSIHKFGELRGCIGTIEPTEKNVAEEIINNAINSATRDPRFPPIAPNELKDISYSVDVLTTPEPIDSQDQLDPKKYGVIVECGFRKGLLLPDLEGVDSVDYQIDICRQKAGIAPDEPIKLYRFEVKRYK</sequence>
<dbReference type="EMBL" id="BARS01033611">
    <property type="protein sequence ID" value="GAG27240.1"/>
    <property type="molecule type" value="Genomic_DNA"/>
</dbReference>
<dbReference type="AlphaFoldDB" id="X0W9C8"/>
<dbReference type="Gene3D" id="3.30.1490.150">
    <property type="entry name" value="Hypothetical protein ph0010, domain 2"/>
    <property type="match status" value="1"/>
</dbReference>